<proteinExistence type="predicted"/>
<reference evidence="1 2" key="1">
    <citation type="submission" date="2021-06" db="EMBL/GenBank/DDBJ databases">
        <title>Complete genome sequence of Erwinia phage pEa_SNUABM_03.</title>
        <authorList>
            <person name="Kim S.G."/>
            <person name="Park S.C."/>
        </authorList>
    </citation>
    <scope>NUCLEOTIDE SEQUENCE [LARGE SCALE GENOMIC DNA]</scope>
</reference>
<organism evidence="1 2">
    <name type="scientific">Erwinia phage pEa_SNUABM_3</name>
    <dbReference type="NCBI Taxonomy" id="2869552"/>
    <lineage>
        <taxon>Viruses</taxon>
        <taxon>Duplodnaviria</taxon>
        <taxon>Heunggongvirae</taxon>
        <taxon>Uroviricota</taxon>
        <taxon>Caudoviricetes</taxon>
        <taxon>Alexandravirus</taxon>
        <taxon>Alexandravirus SNUABM3</taxon>
    </lineage>
</organism>
<dbReference type="Proteomes" id="UP000827787">
    <property type="component" value="Segment"/>
</dbReference>
<gene>
    <name evidence="1" type="ORF">pEaSNUABM3_00228</name>
</gene>
<evidence type="ECO:0000313" key="2">
    <source>
        <dbReference type="Proteomes" id="UP000827787"/>
    </source>
</evidence>
<dbReference type="EMBL" id="MZ443770">
    <property type="protein sequence ID" value="QZE56425.1"/>
    <property type="molecule type" value="Genomic_DNA"/>
</dbReference>
<accession>A0AAE8BYU4</accession>
<evidence type="ECO:0000313" key="1">
    <source>
        <dbReference type="EMBL" id="QZE56425.1"/>
    </source>
</evidence>
<sequence length="56" mass="6922">MALKYRTQYKQHSIEDLRKRNLRRMQRLINRIKVEPRIVKPGEGVAFLDRMRQQQK</sequence>
<name>A0AAE8BYU4_9CAUD</name>
<protein>
    <submittedName>
        <fullName evidence="1">Uncharacterized protein</fullName>
    </submittedName>
</protein>
<keyword evidence="2" id="KW-1185">Reference proteome</keyword>